<name>S7WUC0_ACIJU</name>
<dbReference type="EMBL" id="ASYZ01000037">
    <property type="protein sequence ID" value="EPR86766.1"/>
    <property type="molecule type" value="Genomic_DNA"/>
</dbReference>
<reference evidence="1 2" key="1">
    <citation type="submission" date="2013-05" db="EMBL/GenBank/DDBJ databases">
        <title>Genome assembly of Acinetobacter junii MTCC 11364.</title>
        <authorList>
            <person name="Khatri I."/>
            <person name="Singh N.K."/>
            <person name="Subramanian S."/>
            <person name="Mayilraj S."/>
        </authorList>
    </citation>
    <scope>NUCLEOTIDE SEQUENCE [LARGE SCALE GENOMIC DNA]</scope>
    <source>
        <strain evidence="1 2">MTCC 11364</strain>
    </source>
</reference>
<dbReference type="Proteomes" id="UP000018420">
    <property type="component" value="Unassembled WGS sequence"/>
</dbReference>
<evidence type="ECO:0000313" key="2">
    <source>
        <dbReference type="Proteomes" id="UP000018420"/>
    </source>
</evidence>
<comment type="caution">
    <text evidence="1">The sequence shown here is derived from an EMBL/GenBank/DDBJ whole genome shotgun (WGS) entry which is preliminary data.</text>
</comment>
<proteinExistence type="predicted"/>
<organism evidence="1 2">
    <name type="scientific">Acinetobacter junii CIP 107470 = MTCC 11364</name>
    <dbReference type="NCBI Taxonomy" id="1217666"/>
    <lineage>
        <taxon>Bacteria</taxon>
        <taxon>Pseudomonadati</taxon>
        <taxon>Pseudomonadota</taxon>
        <taxon>Gammaproteobacteria</taxon>
        <taxon>Moraxellales</taxon>
        <taxon>Moraxellaceae</taxon>
        <taxon>Acinetobacter</taxon>
    </lineage>
</organism>
<gene>
    <name evidence="1" type="ORF">L292_2189</name>
</gene>
<protein>
    <submittedName>
        <fullName evidence="1">Uncharacterized protein</fullName>
    </submittedName>
</protein>
<sequence>MRGLSEISKNSRKKLQSVGDIHVAVSQVNVGEYWYKYEF</sequence>
<dbReference type="AlphaFoldDB" id="S7WUC0"/>
<accession>S7WUC0</accession>
<evidence type="ECO:0000313" key="1">
    <source>
        <dbReference type="EMBL" id="EPR86766.1"/>
    </source>
</evidence>
<dbReference type="PATRIC" id="fig|1330047.3.peg.813"/>